<dbReference type="Pfam" id="PF01121">
    <property type="entry name" value="CoaE"/>
    <property type="match status" value="1"/>
</dbReference>
<proteinExistence type="inferred from homology"/>
<keyword evidence="3" id="KW-0173">Coenzyme A biosynthesis</keyword>
<name>A0ABR5TN48_9BACL</name>
<keyword evidence="2 3" id="KW-0067">ATP-binding</keyword>
<dbReference type="SUPFAM" id="SSF52540">
    <property type="entry name" value="P-loop containing nucleoside triphosphate hydrolases"/>
    <property type="match status" value="1"/>
</dbReference>
<gene>
    <name evidence="3" type="primary">coaE</name>
    <name evidence="5" type="ORF">HMPREF1871_00201</name>
</gene>
<keyword evidence="3" id="KW-0963">Cytoplasm</keyword>
<evidence type="ECO:0000313" key="5">
    <source>
        <dbReference type="EMBL" id="KXB58809.1"/>
    </source>
</evidence>
<dbReference type="CDD" id="cd02022">
    <property type="entry name" value="DPCK"/>
    <property type="match status" value="1"/>
</dbReference>
<dbReference type="Proteomes" id="UP000070467">
    <property type="component" value="Unassembled WGS sequence"/>
</dbReference>
<dbReference type="PROSITE" id="PS51219">
    <property type="entry name" value="DPCK"/>
    <property type="match status" value="1"/>
</dbReference>
<evidence type="ECO:0000256" key="2">
    <source>
        <dbReference type="ARBA" id="ARBA00022840"/>
    </source>
</evidence>
<evidence type="ECO:0000313" key="6">
    <source>
        <dbReference type="Proteomes" id="UP000070467"/>
    </source>
</evidence>
<protein>
    <recommendedName>
        <fullName evidence="3 4">Dephospho-CoA kinase</fullName>
        <ecNumber evidence="3 4">2.7.1.24</ecNumber>
    </recommendedName>
    <alternativeName>
        <fullName evidence="3">Dephosphocoenzyme A kinase</fullName>
    </alternativeName>
</protein>
<accession>A0ABR5TN48</accession>
<reference evidence="5 6" key="1">
    <citation type="submission" date="2016-01" db="EMBL/GenBank/DDBJ databases">
        <authorList>
            <person name="Mitreva M."/>
            <person name="Pepin K.H."/>
            <person name="Mihindukulasuriya K.A."/>
            <person name="Fulton R."/>
            <person name="Fronick C."/>
            <person name="O'Laughlin M."/>
            <person name="Miner T."/>
            <person name="Herter B."/>
            <person name="Rosa B.A."/>
            <person name="Cordes M."/>
            <person name="Tomlinson C."/>
            <person name="Wollam A."/>
            <person name="Palsikar V.B."/>
            <person name="Mardis E.R."/>
            <person name="Wilson R.K."/>
        </authorList>
    </citation>
    <scope>NUCLEOTIDE SEQUENCE [LARGE SCALE GENOMIC DNA]</scope>
    <source>
        <strain evidence="5 6">KA00071</strain>
    </source>
</reference>
<comment type="pathway">
    <text evidence="3">Cofactor biosynthesis; coenzyme A biosynthesis; CoA from (R)-pantothenate: step 5/5.</text>
</comment>
<comment type="function">
    <text evidence="3">Catalyzes the phosphorylation of the 3'-hydroxyl group of dephosphocoenzyme A to form coenzyme A.</text>
</comment>
<evidence type="ECO:0000256" key="3">
    <source>
        <dbReference type="HAMAP-Rule" id="MF_00376"/>
    </source>
</evidence>
<dbReference type="InterPro" id="IPR027417">
    <property type="entry name" value="P-loop_NTPase"/>
</dbReference>
<sequence>MIIAITGSIACGKSTVTNYLLKKGYKVIDADKIAHDIILYPEVKKYIKKEFSEEVFEKEEISRVKLGNIVFNNKEKLNKLNSILHPMIRKEILKKISKSENITFLDIPLLFEAKFDDLADFILVVYTDKLKQIDRLMKRNNITYIEAIKRIDKQYSSEYKKKLANFVIDNNGTRENTEKQVDNLLVELNKIRKGKNCVKH</sequence>
<feature type="binding site" evidence="3">
    <location>
        <begin position="10"/>
        <end position="15"/>
    </location>
    <ligand>
        <name>ATP</name>
        <dbReference type="ChEBI" id="CHEBI:30616"/>
    </ligand>
</feature>
<dbReference type="Gene3D" id="3.40.50.300">
    <property type="entry name" value="P-loop containing nucleotide triphosphate hydrolases"/>
    <property type="match status" value="1"/>
</dbReference>
<keyword evidence="3" id="KW-0808">Transferase</keyword>
<dbReference type="RefSeq" id="WP_066128786.1">
    <property type="nucleotide sequence ID" value="NZ_KQ959858.1"/>
</dbReference>
<dbReference type="InterPro" id="IPR001977">
    <property type="entry name" value="Depp_CoAkinase"/>
</dbReference>
<dbReference type="PANTHER" id="PTHR10695:SF46">
    <property type="entry name" value="BIFUNCTIONAL COENZYME A SYNTHASE-RELATED"/>
    <property type="match status" value="1"/>
</dbReference>
<keyword evidence="3 5" id="KW-0418">Kinase</keyword>
<comment type="catalytic activity">
    <reaction evidence="3">
        <text>3'-dephospho-CoA + ATP = ADP + CoA + H(+)</text>
        <dbReference type="Rhea" id="RHEA:18245"/>
        <dbReference type="ChEBI" id="CHEBI:15378"/>
        <dbReference type="ChEBI" id="CHEBI:30616"/>
        <dbReference type="ChEBI" id="CHEBI:57287"/>
        <dbReference type="ChEBI" id="CHEBI:57328"/>
        <dbReference type="ChEBI" id="CHEBI:456216"/>
        <dbReference type="EC" id="2.7.1.24"/>
    </reaction>
</comment>
<dbReference type="GO" id="GO:0016301">
    <property type="term" value="F:kinase activity"/>
    <property type="evidence" value="ECO:0007669"/>
    <property type="project" value="UniProtKB-KW"/>
</dbReference>
<dbReference type="EMBL" id="LSDB01000005">
    <property type="protein sequence ID" value="KXB58809.1"/>
    <property type="molecule type" value="Genomic_DNA"/>
</dbReference>
<comment type="caution">
    <text evidence="5">The sequence shown here is derived from an EMBL/GenBank/DDBJ whole genome shotgun (WGS) entry which is preliminary data.</text>
</comment>
<evidence type="ECO:0000256" key="1">
    <source>
        <dbReference type="ARBA" id="ARBA00022741"/>
    </source>
</evidence>
<comment type="subcellular location">
    <subcellularLocation>
        <location evidence="3">Cytoplasm</location>
    </subcellularLocation>
</comment>
<keyword evidence="1 3" id="KW-0547">Nucleotide-binding</keyword>
<evidence type="ECO:0000256" key="4">
    <source>
        <dbReference type="NCBIfam" id="TIGR00152"/>
    </source>
</evidence>
<dbReference type="PANTHER" id="PTHR10695">
    <property type="entry name" value="DEPHOSPHO-COA KINASE-RELATED"/>
    <property type="match status" value="1"/>
</dbReference>
<dbReference type="HAMAP" id="MF_00376">
    <property type="entry name" value="Dephospho_CoA_kinase"/>
    <property type="match status" value="1"/>
</dbReference>
<dbReference type="EC" id="2.7.1.24" evidence="3 4"/>
<organism evidence="5 6">
    <name type="scientific">Gemelliphila asaccharolytica</name>
    <dbReference type="NCBI Taxonomy" id="502393"/>
    <lineage>
        <taxon>Bacteria</taxon>
        <taxon>Bacillati</taxon>
        <taxon>Bacillota</taxon>
        <taxon>Bacilli</taxon>
        <taxon>Bacillales</taxon>
        <taxon>Gemellaceae</taxon>
        <taxon>Gemelliphila</taxon>
    </lineage>
</organism>
<keyword evidence="6" id="KW-1185">Reference proteome</keyword>
<dbReference type="NCBIfam" id="TIGR00152">
    <property type="entry name" value="dephospho-CoA kinase"/>
    <property type="match status" value="1"/>
</dbReference>
<comment type="similarity">
    <text evidence="3">Belongs to the CoaE family.</text>
</comment>